<feature type="chain" id="PRO_5012433250" evidence="1">
    <location>
        <begin position="28"/>
        <end position="153"/>
    </location>
</feature>
<keyword evidence="3" id="KW-1185">Reference proteome</keyword>
<evidence type="ECO:0000313" key="2">
    <source>
        <dbReference type="EMBL" id="SIT15746.1"/>
    </source>
</evidence>
<proteinExistence type="predicted"/>
<organism evidence="2 3">
    <name type="scientific">Kroppenstedtia eburnea</name>
    <dbReference type="NCBI Taxonomy" id="714067"/>
    <lineage>
        <taxon>Bacteria</taxon>
        <taxon>Bacillati</taxon>
        <taxon>Bacillota</taxon>
        <taxon>Bacilli</taxon>
        <taxon>Bacillales</taxon>
        <taxon>Thermoactinomycetaceae</taxon>
        <taxon>Kroppenstedtia</taxon>
    </lineage>
</organism>
<reference evidence="3" key="1">
    <citation type="submission" date="2017-01" db="EMBL/GenBank/DDBJ databases">
        <authorList>
            <person name="Varghese N."/>
            <person name="Submissions S."/>
        </authorList>
    </citation>
    <scope>NUCLEOTIDE SEQUENCE [LARGE SCALE GENOMIC DNA]</scope>
    <source>
        <strain evidence="3">DSM 45196</strain>
    </source>
</reference>
<accession>A0A1N7PYT2</accession>
<evidence type="ECO:0000313" key="3">
    <source>
        <dbReference type="Proteomes" id="UP000186795"/>
    </source>
</evidence>
<evidence type="ECO:0000256" key="1">
    <source>
        <dbReference type="SAM" id="SignalP"/>
    </source>
</evidence>
<sequence>MNKKWLTGMLAGVMFCGWSFFTSSVYAHDDSAKEKSSPCPPLSQQAKHWGIDTRGKTDLEIKRELQKKWEKRILEHAKRWGINIQGKTREQIKQELRKKWKEQGMKPNGKWREQILEHAKRWGIDTQGKTTEQIRQELRKRRKECEEFYFKTG</sequence>
<dbReference type="RefSeq" id="WP_143457189.1">
    <property type="nucleotide sequence ID" value="NZ_CP048103.1"/>
</dbReference>
<keyword evidence="1" id="KW-0732">Signal</keyword>
<dbReference type="Proteomes" id="UP000186795">
    <property type="component" value="Unassembled WGS sequence"/>
</dbReference>
<name>A0A1N7PYT2_9BACL</name>
<protein>
    <submittedName>
        <fullName evidence="2">Uncharacterized protein</fullName>
    </submittedName>
</protein>
<gene>
    <name evidence="2" type="ORF">SAMN05421790_11616</name>
</gene>
<dbReference type="AlphaFoldDB" id="A0A1N7PYT2"/>
<feature type="signal peptide" evidence="1">
    <location>
        <begin position="1"/>
        <end position="27"/>
    </location>
</feature>
<dbReference type="EMBL" id="FTOD01000016">
    <property type="protein sequence ID" value="SIT15746.1"/>
    <property type="molecule type" value="Genomic_DNA"/>
</dbReference>